<dbReference type="Proteomes" id="UP000219020">
    <property type="component" value="Unassembled WGS sequence"/>
</dbReference>
<proteinExistence type="predicted"/>
<name>A0A2A5T0L5_9GAMM</name>
<organism evidence="1 2">
    <name type="scientific">Candidatus Enterovibrio escicola</name>
    <dbReference type="NCBI Taxonomy" id="1927127"/>
    <lineage>
        <taxon>Bacteria</taxon>
        <taxon>Pseudomonadati</taxon>
        <taxon>Pseudomonadota</taxon>
        <taxon>Gammaproteobacteria</taxon>
        <taxon>Vibrionales</taxon>
        <taxon>Vibrionaceae</taxon>
        <taxon>Enterovibrio</taxon>
    </lineage>
</organism>
<sequence length="46" mass="5319">MFSYKEFLSSKLTLRNYNHQVSGALAKVKAMNKVIRLSMPVHHKTN</sequence>
<accession>A0A2A5T0L5</accession>
<gene>
    <name evidence="1" type="ORF">BTN49_2717</name>
</gene>
<evidence type="ECO:0000313" key="2">
    <source>
        <dbReference type="Proteomes" id="UP000219020"/>
    </source>
</evidence>
<protein>
    <submittedName>
        <fullName evidence="1">Mobile element protein</fullName>
    </submittedName>
</protein>
<dbReference type="EMBL" id="NBYY01000031">
    <property type="protein sequence ID" value="PCS21705.1"/>
    <property type="molecule type" value="Genomic_DNA"/>
</dbReference>
<evidence type="ECO:0000313" key="1">
    <source>
        <dbReference type="EMBL" id="PCS21705.1"/>
    </source>
</evidence>
<comment type="caution">
    <text evidence="1">The sequence shown here is derived from an EMBL/GenBank/DDBJ whole genome shotgun (WGS) entry which is preliminary data.</text>
</comment>
<reference evidence="2" key="1">
    <citation type="submission" date="2017-04" db="EMBL/GenBank/DDBJ databases">
        <title>Genome evolution of the luminous symbionts of deep sea anglerfish.</title>
        <authorList>
            <person name="Hendry T.A."/>
        </authorList>
    </citation>
    <scope>NUCLEOTIDE SEQUENCE [LARGE SCALE GENOMIC DNA]</scope>
</reference>
<dbReference type="AlphaFoldDB" id="A0A2A5T0L5"/>
<keyword evidence="2" id="KW-1185">Reference proteome</keyword>